<evidence type="ECO:0000313" key="2">
    <source>
        <dbReference type="EMBL" id="KKE83502.1"/>
    </source>
</evidence>
<sequence>MKLALGQIGAELEAPAHLVNSGQHSVAELESLFKNWLYKEINRLEISWPIPVSDMAPVILDDIEIELPDVDLNALKRDPSNYFKTVFSPAFYTAVERQLIKHLSLSQKHNYLLAPWLLSNELQLEKSELRAYVWQKVMKACWHSLQYRPALFLKMLKSAEWPSMRVRFIEAIYQDQEYLVASLAVVSDGFISKRSESFLSKLSKSECIDLWTDIEILQSVYSSDVHARQQSLSLLSKSYQLYVEQSAFTEQVRRSVIAAIKNKDIPLGYLTTWFTVKGASELTHSDSRSLVQMVRKLSSKVGWLQSKHNFVAQYQPSVLSKLLDNYHDAYEPETTSIQASKKETYLLLAQLHGELGSGCRKSIRALEGLLKLIHTQVTIGELPFYSQMFWREFFAKHDVEQCLPAPLLFSLKRLFNTQLSDQYTLSSKQRFVDYALTLSTRERHWIKHEKSSQVKPVYARRLYVVLCHIKNIPWEYIQQFKHLFGSSIQGSTDFMTPVDIPTYQALLHSLECWLSDELIQIKQSLISESDEGSSLTLSPQSIRPSVSDAIEKIAPAQALEASVTTRLALCNVTTLEPSLQVIFDNASTNYFEQVEAAQLRLTLSVLSQPLNDVTKTVLKRQVAGAKLEKLQSLLRKSTEALISPICETKHDIDPIVENALSHIAKGQSSVLSLLAISEQLIEALEQVICQSRLTQKLNVESAGKALSQLDNTLRTERKAERRQSVEAESGIVEKLPDEASLQHRPSQLELARVLLIATQLRRYCEALNHTIKLNQASIQLHDGHELVVHVMTYLQSWQNVLVVHRISPSTPLFSDAVRSAIFKLNKLREDIYQLNPYINTQAQKEHMWWLELLDISVIPDSRLVKNGSKSTKNDSNDRTSEVSLNEVKNQQAPQVRAKDTLIAINDMSEFVEARSFTEVARLLESRKEQLQAAKKGLEALQELPNSADNIAVKRISSAPIEDIENLPLGTHLSVQSKQVTEGEIDDDARLRVNEASLLQQEQHRVKRISTRLLGQVKAHQNKLSRAGIEKLKAHCEQVLTELRHQYQQSVEHLISMDAGVVLVWPFLEILFNKLELLITTEDGQVMFVDLTAQQKAHSLMCRLVGIDAESEETYVINALLGLELDHKFDGEPIALDSVEQDELNTLIGAVIHRWEALKAMPIDAFRSMFLQRSGEVKLTANGVSIVVESKPQDVLLMKLPWGLGIVQLPWLDTDLINIEWDYGF</sequence>
<comment type="caution">
    <text evidence="2">The sequence shown here is derived from an EMBL/GenBank/DDBJ whole genome shotgun (WGS) entry which is preliminary data.</text>
</comment>
<dbReference type="InterPro" id="IPR045538">
    <property type="entry name" value="CIS_TMP"/>
</dbReference>
<evidence type="ECO:0000256" key="1">
    <source>
        <dbReference type="SAM" id="MobiDB-lite"/>
    </source>
</evidence>
<proteinExistence type="predicted"/>
<accession>A0A0F6ABB9</accession>
<organism evidence="2 3">
    <name type="scientific">Pseudoalteromonas luteoviolacea S4054</name>
    <dbReference type="NCBI Taxonomy" id="1129367"/>
    <lineage>
        <taxon>Bacteria</taxon>
        <taxon>Pseudomonadati</taxon>
        <taxon>Pseudomonadota</taxon>
        <taxon>Gammaproteobacteria</taxon>
        <taxon>Alteromonadales</taxon>
        <taxon>Pseudoalteromonadaceae</taxon>
        <taxon>Pseudoalteromonas</taxon>
    </lineage>
</organism>
<dbReference type="AlphaFoldDB" id="A0A0F6ABB9"/>
<dbReference type="RefSeq" id="WP_046356259.1">
    <property type="nucleotide sequence ID" value="NZ_AUXW01000146.1"/>
</dbReference>
<gene>
    <name evidence="2" type="ORF">N479_14115</name>
</gene>
<dbReference type="Pfam" id="PF19268">
    <property type="entry name" value="CIS_TMP"/>
    <property type="match status" value="1"/>
</dbReference>
<feature type="region of interest" description="Disordered" evidence="1">
    <location>
        <begin position="865"/>
        <end position="890"/>
    </location>
</feature>
<feature type="compositionally biased region" description="Polar residues" evidence="1">
    <location>
        <begin position="881"/>
        <end position="890"/>
    </location>
</feature>
<dbReference type="EMBL" id="AUXW01000146">
    <property type="protein sequence ID" value="KKE83502.1"/>
    <property type="molecule type" value="Genomic_DNA"/>
</dbReference>
<protein>
    <submittedName>
        <fullName evidence="2">Uncharacterized protein</fullName>
    </submittedName>
</protein>
<name>A0A0F6ABB9_9GAMM</name>
<feature type="compositionally biased region" description="Basic and acidic residues" evidence="1">
    <location>
        <begin position="871"/>
        <end position="880"/>
    </location>
</feature>
<dbReference type="Proteomes" id="UP000033434">
    <property type="component" value="Unassembled WGS sequence"/>
</dbReference>
<reference evidence="2 3" key="1">
    <citation type="journal article" date="2015" name="BMC Genomics">
        <title>Genome mining reveals unlocked bioactive potential of marine Gram-negative bacteria.</title>
        <authorList>
            <person name="Machado H."/>
            <person name="Sonnenschein E.C."/>
            <person name="Melchiorsen J."/>
            <person name="Gram L."/>
        </authorList>
    </citation>
    <scope>NUCLEOTIDE SEQUENCE [LARGE SCALE GENOMIC DNA]</scope>
    <source>
        <strain evidence="2 3">S4054</strain>
    </source>
</reference>
<evidence type="ECO:0000313" key="3">
    <source>
        <dbReference type="Proteomes" id="UP000033434"/>
    </source>
</evidence>
<dbReference type="PATRIC" id="fig|1129367.4.peg.2647"/>